<reference evidence="1" key="1">
    <citation type="journal article" date="2014" name="Int. J. Syst. Evol. Microbiol.">
        <title>Complete genome sequence of Corynebacterium casei LMG S-19264T (=DSM 44701T), isolated from a smear-ripened cheese.</title>
        <authorList>
            <consortium name="US DOE Joint Genome Institute (JGI-PGF)"/>
            <person name="Walter F."/>
            <person name="Albersmeier A."/>
            <person name="Kalinowski J."/>
            <person name="Ruckert C."/>
        </authorList>
    </citation>
    <scope>NUCLEOTIDE SEQUENCE</scope>
    <source>
        <strain evidence="1">CGMCC 1.16134</strain>
    </source>
</reference>
<name>A0A917D0M0_9BACL</name>
<accession>A0A917D0M0</accession>
<dbReference type="AlphaFoldDB" id="A0A917D0M0"/>
<evidence type="ECO:0000313" key="2">
    <source>
        <dbReference type="Proteomes" id="UP000637643"/>
    </source>
</evidence>
<dbReference type="RefSeq" id="WP_189031072.1">
    <property type="nucleotide sequence ID" value="NZ_BMKR01000040.1"/>
</dbReference>
<proteinExistence type="predicted"/>
<organism evidence="1 2">
    <name type="scientific">Paenibacillus albidus</name>
    <dbReference type="NCBI Taxonomy" id="2041023"/>
    <lineage>
        <taxon>Bacteria</taxon>
        <taxon>Bacillati</taxon>
        <taxon>Bacillota</taxon>
        <taxon>Bacilli</taxon>
        <taxon>Bacillales</taxon>
        <taxon>Paenibacillaceae</taxon>
        <taxon>Paenibacillus</taxon>
    </lineage>
</organism>
<dbReference type="Proteomes" id="UP000637643">
    <property type="component" value="Unassembled WGS sequence"/>
</dbReference>
<keyword evidence="2" id="KW-1185">Reference proteome</keyword>
<protein>
    <submittedName>
        <fullName evidence="1">Uncharacterized protein</fullName>
    </submittedName>
</protein>
<comment type="caution">
    <text evidence="1">The sequence shown here is derived from an EMBL/GenBank/DDBJ whole genome shotgun (WGS) entry which is preliminary data.</text>
</comment>
<reference evidence="1" key="2">
    <citation type="submission" date="2020-09" db="EMBL/GenBank/DDBJ databases">
        <authorList>
            <person name="Sun Q."/>
            <person name="Zhou Y."/>
        </authorList>
    </citation>
    <scope>NUCLEOTIDE SEQUENCE</scope>
    <source>
        <strain evidence="1">CGMCC 1.16134</strain>
    </source>
</reference>
<sequence length="250" mass="28235">MDGKPLVDTTKVWEKATAHISHYLDLKKGVTESEVVEVLGDAFKLVGFVKNTTTLIMQKRFESFLKGFNSEGTPTEAQIEKLIDYIDDETKAEFIADTFSKIMLARSSKACLIMGTLLNEFLEKKDQLTHDKLVCMQALSQFFDDDIKNFNFIRGYLHNSKKRSVRPTGQFIGKAFSSAISEKGLDKHSVFLTIEKAVSAQLLVKYNEVKLDIAEDDPSISSSAEVEEYFQVTEPGESLNWYIIKCGLYV</sequence>
<dbReference type="EMBL" id="BMKR01000040">
    <property type="protein sequence ID" value="GGG05877.1"/>
    <property type="molecule type" value="Genomic_DNA"/>
</dbReference>
<gene>
    <name evidence="1" type="ORF">GCM10010912_58150</name>
</gene>
<evidence type="ECO:0000313" key="1">
    <source>
        <dbReference type="EMBL" id="GGG05877.1"/>
    </source>
</evidence>